<feature type="compositionally biased region" description="Polar residues" evidence="7">
    <location>
        <begin position="938"/>
        <end position="949"/>
    </location>
</feature>
<dbReference type="GO" id="GO:0005634">
    <property type="term" value="C:nucleus"/>
    <property type="evidence" value="ECO:0007669"/>
    <property type="project" value="UniProtKB-SubCell"/>
</dbReference>
<comment type="caution">
    <text evidence="9">The sequence shown here is derived from an EMBL/GenBank/DDBJ whole genome shotgun (WGS) entry which is preliminary data.</text>
</comment>
<proteinExistence type="inferred from homology"/>
<feature type="domain" description="Enhancer of polycomb-like N-terminal" evidence="8">
    <location>
        <begin position="8"/>
        <end position="228"/>
    </location>
</feature>
<organism evidence="9 10">
    <name type="scientific">Rotaria socialis</name>
    <dbReference type="NCBI Taxonomy" id="392032"/>
    <lineage>
        <taxon>Eukaryota</taxon>
        <taxon>Metazoa</taxon>
        <taxon>Spiralia</taxon>
        <taxon>Gnathifera</taxon>
        <taxon>Rotifera</taxon>
        <taxon>Eurotatoria</taxon>
        <taxon>Bdelloidea</taxon>
        <taxon>Philodinida</taxon>
        <taxon>Philodinidae</taxon>
        <taxon>Rotaria</taxon>
    </lineage>
</organism>
<dbReference type="InterPro" id="IPR024943">
    <property type="entry name" value="Enhancer_polycomb"/>
</dbReference>
<feature type="compositionally biased region" description="Basic residues" evidence="7">
    <location>
        <begin position="928"/>
        <end position="937"/>
    </location>
</feature>
<evidence type="ECO:0000256" key="3">
    <source>
        <dbReference type="ARBA" id="ARBA00023015"/>
    </source>
</evidence>
<dbReference type="GO" id="GO:0035267">
    <property type="term" value="C:NuA4 histone acetyltransferase complex"/>
    <property type="evidence" value="ECO:0007669"/>
    <property type="project" value="InterPro"/>
</dbReference>
<evidence type="ECO:0000259" key="8">
    <source>
        <dbReference type="Pfam" id="PF10513"/>
    </source>
</evidence>
<feature type="region of interest" description="Disordered" evidence="7">
    <location>
        <begin position="807"/>
        <end position="875"/>
    </location>
</feature>
<dbReference type="InterPro" id="IPR019542">
    <property type="entry name" value="Enhancer_polycomb-like_N"/>
</dbReference>
<keyword evidence="5 6" id="KW-0539">Nucleus</keyword>
<name>A0A821F207_9BILA</name>
<gene>
    <name evidence="9" type="ORF">TOA249_LOCUS13668</name>
</gene>
<feature type="compositionally biased region" description="Low complexity" evidence="7">
    <location>
        <begin position="819"/>
        <end position="832"/>
    </location>
</feature>
<comment type="subcellular location">
    <subcellularLocation>
        <location evidence="1 6">Nucleus</location>
    </subcellularLocation>
</comment>
<keyword evidence="3 6" id="KW-0805">Transcription regulation</keyword>
<dbReference type="EMBL" id="CAJOBS010000816">
    <property type="protein sequence ID" value="CAF4646513.1"/>
    <property type="molecule type" value="Genomic_DNA"/>
</dbReference>
<reference evidence="9" key="1">
    <citation type="submission" date="2021-02" db="EMBL/GenBank/DDBJ databases">
        <authorList>
            <person name="Nowell W R."/>
        </authorList>
    </citation>
    <scope>NUCLEOTIDE SEQUENCE</scope>
</reference>
<evidence type="ECO:0000256" key="7">
    <source>
        <dbReference type="SAM" id="MobiDB-lite"/>
    </source>
</evidence>
<dbReference type="PANTHER" id="PTHR14898">
    <property type="entry name" value="ENHANCER OF POLYCOMB"/>
    <property type="match status" value="1"/>
</dbReference>
<evidence type="ECO:0000256" key="1">
    <source>
        <dbReference type="ARBA" id="ARBA00004123"/>
    </source>
</evidence>
<feature type="region of interest" description="Disordered" evidence="7">
    <location>
        <begin position="928"/>
        <end position="949"/>
    </location>
</feature>
<feature type="compositionally biased region" description="Polar residues" evidence="7">
    <location>
        <begin position="364"/>
        <end position="374"/>
    </location>
</feature>
<evidence type="ECO:0000256" key="4">
    <source>
        <dbReference type="ARBA" id="ARBA00023163"/>
    </source>
</evidence>
<protein>
    <recommendedName>
        <fullName evidence="6">Enhancer of polycomb-like protein</fullName>
    </recommendedName>
</protein>
<evidence type="ECO:0000256" key="6">
    <source>
        <dbReference type="RuleBase" id="RU361124"/>
    </source>
</evidence>
<comment type="similarity">
    <text evidence="2 6">Belongs to the enhancer of polycomb family.</text>
</comment>
<dbReference type="AlphaFoldDB" id="A0A821F207"/>
<dbReference type="Pfam" id="PF10513">
    <property type="entry name" value="EPL1"/>
    <property type="match status" value="1"/>
</dbReference>
<evidence type="ECO:0000256" key="5">
    <source>
        <dbReference type="ARBA" id="ARBA00023242"/>
    </source>
</evidence>
<sequence>MNRPLFRARNLDPSKRIRLFVDQHDDNNNTLTNSSSSTTTTVAAAAVTATSSTSSTTTTTTTATATTTTAAAAATQSASSNNLLEYLSSTSNLQTSQQNSSSSAPLSNAQLPQRCVPQMPFVSGMEREEESEYHLQNALDAQRRLGSAKIRAVPIPDLYEDSKSQSIYPANIELPKQLIRLQPLQLESDEPEYDMDRADHEWFNEYGRVSCPNLTHLEYEIIIDKLENASTRTLISYDEARTLLSNIDEIYLKTVYDFWHKRRTTRDKRLKPRLLTERDIKEEKGKHHPYVAFRRRVEKMTTRKNRKNDEQAYLSMLKLRSNFEAVVKLTSMIKVREATKASLLECALSIFKARCESKPDDEASTTNSSITQPTNHDRHSHHHHHHRSSLKTSSLLNSSSSLTAAQHQQLLTQLMRIENHKKTQLSSSTLASLLQTPIQSRSLSNDSNDSLQPKLKRFKASDSSMNNNNNLSSKKLLKKLNNTDKLTQLLSSPTTPSSPTVHSLALPQSILERLSPGNAFSSQLQQQQQQQPGKRRSKNSLTGTVKQGKNHRNLPLADLWSLTENTPGGAILLKAQLLEAAKKLQQKEELDNNTNRRVILQDGSSILSNSNENINNSFDGIGTSIDDEESADPWQFRPKAGCRYLRPIDQDQQQHVLPRRSTFSSFCFVACSERGHLGKRRVRIGRGGRLLYDRHIEQENKDLTDDTFLSSHITDKYVLNQKPVLWCLSSRPSLKESYHLHSHLTVKDHTMSLAQHFQSKSSSNSSIYLNDTVSLNTAGKHRPSFSIELDHPYSCSSRRVNQALYTLSEPQPPSPSSPSPLTSSNSISTSQQMMLISTPPTPPSSTLNNNDMDTSQQEHVDEQQQQQQQFFSKSSSTYVLSPTTPVFPSHHPSYVIPSTPLPPTSPSTTPTKQTPSSCGLVQLVQLHRKHPPTKTHKFTSSTPVTTSDS</sequence>
<feature type="compositionally biased region" description="Low complexity" evidence="7">
    <location>
        <begin position="390"/>
        <end position="401"/>
    </location>
</feature>
<feature type="region of interest" description="Disordered" evidence="7">
    <location>
        <begin position="91"/>
        <end position="112"/>
    </location>
</feature>
<feature type="region of interest" description="Disordered" evidence="7">
    <location>
        <begin position="357"/>
        <end position="401"/>
    </location>
</feature>
<dbReference type="Proteomes" id="UP000663838">
    <property type="component" value="Unassembled WGS sequence"/>
</dbReference>
<accession>A0A821F207</accession>
<evidence type="ECO:0000313" key="9">
    <source>
        <dbReference type="EMBL" id="CAF4646513.1"/>
    </source>
</evidence>
<feature type="compositionally biased region" description="Basic residues" evidence="7">
    <location>
        <begin position="378"/>
        <end position="389"/>
    </location>
</feature>
<feature type="region of interest" description="Disordered" evidence="7">
    <location>
        <begin position="519"/>
        <end position="550"/>
    </location>
</feature>
<keyword evidence="4 6" id="KW-0804">Transcription</keyword>
<evidence type="ECO:0000313" key="10">
    <source>
        <dbReference type="Proteomes" id="UP000663838"/>
    </source>
</evidence>
<dbReference type="GO" id="GO:0006357">
    <property type="term" value="P:regulation of transcription by RNA polymerase II"/>
    <property type="evidence" value="ECO:0007669"/>
    <property type="project" value="InterPro"/>
</dbReference>
<feature type="region of interest" description="Disordered" evidence="7">
    <location>
        <begin position="899"/>
        <end position="918"/>
    </location>
</feature>
<feature type="compositionally biased region" description="Low complexity" evidence="7">
    <location>
        <begin position="906"/>
        <end position="917"/>
    </location>
</feature>
<evidence type="ECO:0000256" key="2">
    <source>
        <dbReference type="ARBA" id="ARBA00008035"/>
    </source>
</evidence>